<feature type="active site" description="Charge relay system" evidence="1">
    <location>
        <position position="289"/>
    </location>
</feature>
<reference evidence="4 5" key="1">
    <citation type="submission" date="2019-06" db="EMBL/GenBank/DDBJ databases">
        <title>Draft genome sequence of Miniimonas arenae KCTC 19750T isolated from sea sand.</title>
        <authorList>
            <person name="Park S.-J."/>
        </authorList>
    </citation>
    <scope>NUCLEOTIDE SEQUENCE [LARGE SCALE GENOMIC DNA]</scope>
    <source>
        <strain evidence="4 5">KCTC 19750</strain>
    </source>
</reference>
<organism evidence="4 5">
    <name type="scientific">Miniimonas arenae</name>
    <dbReference type="NCBI Taxonomy" id="676201"/>
    <lineage>
        <taxon>Bacteria</taxon>
        <taxon>Bacillati</taxon>
        <taxon>Actinomycetota</taxon>
        <taxon>Actinomycetes</taxon>
        <taxon>Micrococcales</taxon>
        <taxon>Beutenbergiaceae</taxon>
        <taxon>Miniimonas</taxon>
    </lineage>
</organism>
<keyword evidence="5" id="KW-1185">Reference proteome</keyword>
<protein>
    <submittedName>
        <fullName evidence="4">Acetylxylan esterase</fullName>
    </submittedName>
</protein>
<accession>A0A5C5BD76</accession>
<gene>
    <name evidence="4" type="ORF">FH969_07455</name>
</gene>
<feature type="binding site" evidence="2">
    <location>
        <position position="105"/>
    </location>
    <ligand>
        <name>substrate</name>
    </ligand>
</feature>
<sequence length="340" mass="36376">MAFFDIPAAELPSYRPILPVPRDFSVFWTSVLEETREHDLDVRIAPVDTGLSAVEVFDVDFAGYGGHRIKAWLARPAHGGAGRAGSPRPHASSAGIPGVVEYLGYGGGRGLPHERLAWAASGRAHLVMDTRGQGATWGTGGGTPDPVGPSGPTVPGLMTRGIEDPREHYYTRVYVDAVRAVAVMRGLDGVDPARVAVTGVSQGGGLALAVGGLAPDLVAVMPDVPFLCQVTRAMGMTDAYPYRELADYLHTHRDPAAEAMVARTWSYLDAAHHGMRATAPALFSAALMDMTCPPSTVYAAFNHYGHRAGSQIDVYRYNGHEGGEGYRWPRQRAFLEQLGA</sequence>
<dbReference type="AlphaFoldDB" id="A0A5C5BD76"/>
<dbReference type="InterPro" id="IPR039069">
    <property type="entry name" value="CE7"/>
</dbReference>
<evidence type="ECO:0000313" key="5">
    <source>
        <dbReference type="Proteomes" id="UP000313849"/>
    </source>
</evidence>
<dbReference type="Pfam" id="PF05448">
    <property type="entry name" value="AXE1"/>
    <property type="match status" value="1"/>
</dbReference>
<dbReference type="OrthoDB" id="9770528at2"/>
<dbReference type="Proteomes" id="UP000313849">
    <property type="component" value="Unassembled WGS sequence"/>
</dbReference>
<dbReference type="PANTHER" id="PTHR40111:SF1">
    <property type="entry name" value="CEPHALOSPORIN-C DEACETYLASE"/>
    <property type="match status" value="1"/>
</dbReference>
<dbReference type="EMBL" id="VENP01000022">
    <property type="protein sequence ID" value="TNU74755.1"/>
    <property type="molecule type" value="Genomic_DNA"/>
</dbReference>
<evidence type="ECO:0000256" key="1">
    <source>
        <dbReference type="PIRSR" id="PIRSR639069-1"/>
    </source>
</evidence>
<dbReference type="Gene3D" id="3.40.50.1820">
    <property type="entry name" value="alpha/beta hydrolase"/>
    <property type="match status" value="1"/>
</dbReference>
<dbReference type="RefSeq" id="WP_108718032.1">
    <property type="nucleotide sequence ID" value="NZ_VENP01000022.1"/>
</dbReference>
<evidence type="ECO:0000313" key="4">
    <source>
        <dbReference type="EMBL" id="TNU74755.1"/>
    </source>
</evidence>
<dbReference type="InterPro" id="IPR008391">
    <property type="entry name" value="AXE1_dom"/>
</dbReference>
<dbReference type="GO" id="GO:0052689">
    <property type="term" value="F:carboxylic ester hydrolase activity"/>
    <property type="evidence" value="ECO:0007669"/>
    <property type="project" value="TreeGrafter"/>
</dbReference>
<comment type="caution">
    <text evidence="4">The sequence shown here is derived from an EMBL/GenBank/DDBJ whole genome shotgun (WGS) entry which is preliminary data.</text>
</comment>
<feature type="active site" description="Nucleophile" evidence="1">
    <location>
        <position position="201"/>
    </location>
</feature>
<dbReference type="GO" id="GO:0005976">
    <property type="term" value="P:polysaccharide metabolic process"/>
    <property type="evidence" value="ECO:0007669"/>
    <property type="project" value="TreeGrafter"/>
</dbReference>
<dbReference type="InterPro" id="IPR029058">
    <property type="entry name" value="AB_hydrolase_fold"/>
</dbReference>
<proteinExistence type="predicted"/>
<evidence type="ECO:0000259" key="3">
    <source>
        <dbReference type="Pfam" id="PF05448"/>
    </source>
</evidence>
<dbReference type="SUPFAM" id="SSF53474">
    <property type="entry name" value="alpha/beta-Hydrolases"/>
    <property type="match status" value="1"/>
</dbReference>
<dbReference type="PANTHER" id="PTHR40111">
    <property type="entry name" value="CEPHALOSPORIN-C DEACETYLASE"/>
    <property type="match status" value="1"/>
</dbReference>
<evidence type="ECO:0000256" key="2">
    <source>
        <dbReference type="PIRSR" id="PIRSR639069-2"/>
    </source>
</evidence>
<name>A0A5C5BD76_9MICO</name>
<feature type="domain" description="Acetyl xylan esterase" evidence="3">
    <location>
        <begin position="1"/>
        <end position="337"/>
    </location>
</feature>
<feature type="active site" description="Charge relay system" evidence="1">
    <location>
        <position position="320"/>
    </location>
</feature>